<keyword evidence="3" id="KW-0238">DNA-binding</keyword>
<evidence type="ECO:0000256" key="3">
    <source>
        <dbReference type="ARBA" id="ARBA00023125"/>
    </source>
</evidence>
<dbReference type="GO" id="GO:0009307">
    <property type="term" value="P:DNA restriction-modification system"/>
    <property type="evidence" value="ECO:0007669"/>
    <property type="project" value="UniProtKB-KW"/>
</dbReference>
<dbReference type="SUPFAM" id="SSF116734">
    <property type="entry name" value="DNA methylase specificity domain"/>
    <property type="match status" value="1"/>
</dbReference>
<dbReference type="InterPro" id="IPR044946">
    <property type="entry name" value="Restrct_endonuc_typeI_TRD_sf"/>
</dbReference>
<evidence type="ECO:0000256" key="1">
    <source>
        <dbReference type="ARBA" id="ARBA00010923"/>
    </source>
</evidence>
<dbReference type="Gene3D" id="3.90.220.20">
    <property type="entry name" value="DNA methylase specificity domains"/>
    <property type="match status" value="1"/>
</dbReference>
<dbReference type="Pfam" id="PF01420">
    <property type="entry name" value="Methylase_S"/>
    <property type="match status" value="1"/>
</dbReference>
<evidence type="ECO:0000256" key="2">
    <source>
        <dbReference type="ARBA" id="ARBA00022747"/>
    </source>
</evidence>
<proteinExistence type="inferred from homology"/>
<comment type="caution">
    <text evidence="6">The sequence shown here is derived from an EMBL/GenBank/DDBJ whole genome shotgun (WGS) entry which is preliminary data.</text>
</comment>
<keyword evidence="2" id="KW-0680">Restriction system</keyword>
<reference evidence="6" key="1">
    <citation type="submission" date="2022-08" db="EMBL/GenBank/DDBJ databases">
        <authorList>
            <person name="Kallberg Y."/>
            <person name="Tangrot J."/>
            <person name="Rosling A."/>
        </authorList>
    </citation>
    <scope>NUCLEOTIDE SEQUENCE</scope>
    <source>
        <strain evidence="6">Wild A</strain>
    </source>
</reference>
<evidence type="ECO:0000256" key="4">
    <source>
        <dbReference type="SAM" id="Coils"/>
    </source>
</evidence>
<dbReference type="OrthoDB" id="10505798at2759"/>
<dbReference type="InterPro" id="IPR000055">
    <property type="entry name" value="Restrct_endonuc_typeI_TRD"/>
</dbReference>
<feature type="domain" description="Type I restriction modification DNA specificity" evidence="5">
    <location>
        <begin position="34"/>
        <end position="204"/>
    </location>
</feature>
<comment type="similarity">
    <text evidence="1">Belongs to the type-I restriction system S methylase family.</text>
</comment>
<sequence length="215" mass="25423">KIKVPITKEGNFDLKRQQEITEKYEYIRKLRDKEITIGEIFDLSIESNSDKLSKSFVEKHKGNIPVYSASKDENSVDYGTIQDNLPNIKYFENCLTWNKDGSVGKVFFRKGRFSLSKLVFPLIIKDIYKNCFDEIYLKYTIEKELMKHNFGFTKKASKDRIKNIKIKFPITLKGQFNLEKQKEIASKYKQIEEIKEKIIKELEKIENTKIRTDLD</sequence>
<dbReference type="GO" id="GO:0003677">
    <property type="term" value="F:DNA binding"/>
    <property type="evidence" value="ECO:0007669"/>
    <property type="project" value="UniProtKB-KW"/>
</dbReference>
<keyword evidence="4" id="KW-0175">Coiled coil</keyword>
<organism evidence="6 7">
    <name type="scientific">Funneliformis geosporum</name>
    <dbReference type="NCBI Taxonomy" id="1117311"/>
    <lineage>
        <taxon>Eukaryota</taxon>
        <taxon>Fungi</taxon>
        <taxon>Fungi incertae sedis</taxon>
        <taxon>Mucoromycota</taxon>
        <taxon>Glomeromycotina</taxon>
        <taxon>Glomeromycetes</taxon>
        <taxon>Glomerales</taxon>
        <taxon>Glomeraceae</taxon>
        <taxon>Funneliformis</taxon>
    </lineage>
</organism>
<feature type="non-terminal residue" evidence="6">
    <location>
        <position position="1"/>
    </location>
</feature>
<keyword evidence="7" id="KW-1185">Reference proteome</keyword>
<name>A0A9W4X343_9GLOM</name>
<evidence type="ECO:0000259" key="5">
    <source>
        <dbReference type="Pfam" id="PF01420"/>
    </source>
</evidence>
<feature type="coiled-coil region" evidence="4">
    <location>
        <begin position="177"/>
        <end position="211"/>
    </location>
</feature>
<evidence type="ECO:0000313" key="6">
    <source>
        <dbReference type="EMBL" id="CAI2198562.1"/>
    </source>
</evidence>
<accession>A0A9W4X343</accession>
<dbReference type="Proteomes" id="UP001153678">
    <property type="component" value="Unassembled WGS sequence"/>
</dbReference>
<evidence type="ECO:0000313" key="7">
    <source>
        <dbReference type="Proteomes" id="UP001153678"/>
    </source>
</evidence>
<dbReference type="EMBL" id="CAMKVN010018924">
    <property type="protein sequence ID" value="CAI2198562.1"/>
    <property type="molecule type" value="Genomic_DNA"/>
</dbReference>
<gene>
    <name evidence="6" type="ORF">FWILDA_LOCUS18635</name>
</gene>
<dbReference type="AlphaFoldDB" id="A0A9W4X343"/>
<protein>
    <submittedName>
        <fullName evidence="6">2390_t:CDS:1</fullName>
    </submittedName>
</protein>